<organism evidence="1 2">
    <name type="scientific">Actinomadura harenae</name>
    <dbReference type="NCBI Taxonomy" id="2483351"/>
    <lineage>
        <taxon>Bacteria</taxon>
        <taxon>Bacillati</taxon>
        <taxon>Actinomycetota</taxon>
        <taxon>Actinomycetes</taxon>
        <taxon>Streptosporangiales</taxon>
        <taxon>Thermomonosporaceae</taxon>
        <taxon>Actinomadura</taxon>
    </lineage>
</organism>
<evidence type="ECO:0000313" key="2">
    <source>
        <dbReference type="Proteomes" id="UP000282674"/>
    </source>
</evidence>
<evidence type="ECO:0000313" key="1">
    <source>
        <dbReference type="EMBL" id="RMI47572.1"/>
    </source>
</evidence>
<reference evidence="1 2" key="1">
    <citation type="submission" date="2018-10" db="EMBL/GenBank/DDBJ databases">
        <title>Isolation from soil.</title>
        <authorList>
            <person name="Hu J."/>
        </authorList>
    </citation>
    <scope>NUCLEOTIDE SEQUENCE [LARGE SCALE GENOMIC DNA]</scope>
    <source>
        <strain evidence="1 2">NEAU-Ht49</strain>
    </source>
</reference>
<accession>A0A3M2MDE7</accession>
<dbReference type="RefSeq" id="WP_122192422.1">
    <property type="nucleotide sequence ID" value="NZ_JBHSKC010000016.1"/>
</dbReference>
<dbReference type="AlphaFoldDB" id="A0A3M2MDE7"/>
<proteinExistence type="predicted"/>
<name>A0A3M2MDE7_9ACTN</name>
<sequence length="65" mass="6849">MTAPTYEQAVAAAAQILADARARLARQTPEQAAEAAYVPGGLSREELAARVRELRAATAARRQAA</sequence>
<dbReference type="Proteomes" id="UP000282674">
    <property type="component" value="Unassembled WGS sequence"/>
</dbReference>
<keyword evidence="2" id="KW-1185">Reference proteome</keyword>
<comment type="caution">
    <text evidence="1">The sequence shown here is derived from an EMBL/GenBank/DDBJ whole genome shotgun (WGS) entry which is preliminary data.</text>
</comment>
<protein>
    <submittedName>
        <fullName evidence="1">Uncharacterized protein</fullName>
    </submittedName>
</protein>
<dbReference type="EMBL" id="RFFG01000002">
    <property type="protein sequence ID" value="RMI47572.1"/>
    <property type="molecule type" value="Genomic_DNA"/>
</dbReference>
<gene>
    <name evidence="1" type="ORF">EBO15_01330</name>
</gene>